<dbReference type="Proteomes" id="UP000291469">
    <property type="component" value="Chromosome"/>
</dbReference>
<organism evidence="1 2">
    <name type="scientific">Egibacter rhizosphaerae</name>
    <dbReference type="NCBI Taxonomy" id="1670831"/>
    <lineage>
        <taxon>Bacteria</taxon>
        <taxon>Bacillati</taxon>
        <taxon>Actinomycetota</taxon>
        <taxon>Nitriliruptoria</taxon>
        <taxon>Egibacterales</taxon>
        <taxon>Egibacteraceae</taxon>
        <taxon>Egibacter</taxon>
    </lineage>
</organism>
<dbReference type="Gene3D" id="2.60.290.11">
    <property type="entry name" value="TM1070-like"/>
    <property type="match status" value="1"/>
</dbReference>
<dbReference type="InterPro" id="IPR036698">
    <property type="entry name" value="TM1070-like_sf"/>
</dbReference>
<dbReference type="AlphaFoldDB" id="A0A411YG94"/>
<evidence type="ECO:0000313" key="2">
    <source>
        <dbReference type="Proteomes" id="UP000291469"/>
    </source>
</evidence>
<dbReference type="InterPro" id="IPR009794">
    <property type="entry name" value="ASRT"/>
</dbReference>
<dbReference type="Pfam" id="PF07100">
    <property type="entry name" value="ASRT"/>
    <property type="match status" value="1"/>
</dbReference>
<evidence type="ECO:0008006" key="3">
    <source>
        <dbReference type="Google" id="ProtNLM"/>
    </source>
</evidence>
<sequence>MTERAHPTGSRCWLVPDAFLPGASGRGAISHEAVCVLNTGSEAARLRLTFYFEDREPDQSRELVVEGRRTWHIRLDDAGALGLELPVDTPFAYQVDSDEPVTVQHSRLDTSHGGYTLATTAAIPGR</sequence>
<dbReference type="SUPFAM" id="SSF89232">
    <property type="entry name" value="Hypothetical protein TM1070"/>
    <property type="match status" value="1"/>
</dbReference>
<accession>A0A411YG94</accession>
<dbReference type="EMBL" id="CP036402">
    <property type="protein sequence ID" value="QBI20199.1"/>
    <property type="molecule type" value="Genomic_DNA"/>
</dbReference>
<name>A0A411YG94_9ACTN</name>
<dbReference type="KEGG" id="erz:ER308_11900"/>
<evidence type="ECO:0000313" key="1">
    <source>
        <dbReference type="EMBL" id="QBI20199.1"/>
    </source>
</evidence>
<keyword evidence="2" id="KW-1185">Reference proteome</keyword>
<dbReference type="OrthoDB" id="512504at2"/>
<gene>
    <name evidence="1" type="ORF">ER308_11900</name>
</gene>
<protein>
    <recommendedName>
        <fullName evidence="3">Sensory rhodopsin transducer</fullName>
    </recommendedName>
</protein>
<proteinExistence type="predicted"/>
<dbReference type="RefSeq" id="WP_131155196.1">
    <property type="nucleotide sequence ID" value="NZ_CP036402.1"/>
</dbReference>
<reference evidence="1 2" key="1">
    <citation type="submission" date="2019-01" db="EMBL/GenBank/DDBJ databases">
        <title>Egibacter rhizosphaerae EGI 80759T.</title>
        <authorList>
            <person name="Chen D.-D."/>
            <person name="Tian Y."/>
            <person name="Jiao J.-Y."/>
            <person name="Zhang X.-T."/>
            <person name="Zhang Y.-G."/>
            <person name="Zhang Y."/>
            <person name="Xiao M."/>
            <person name="Shu W.-S."/>
            <person name="Li W.-J."/>
        </authorList>
    </citation>
    <scope>NUCLEOTIDE SEQUENCE [LARGE SCALE GENOMIC DNA]</scope>
    <source>
        <strain evidence="1 2">EGI 80759</strain>
    </source>
</reference>